<evidence type="ECO:0000313" key="1">
    <source>
        <dbReference type="EMBL" id="ROO82647.1"/>
    </source>
</evidence>
<gene>
    <name evidence="1" type="ORF">EDD29_0128</name>
</gene>
<keyword evidence="2" id="KW-1185">Reference proteome</keyword>
<comment type="caution">
    <text evidence="1">The sequence shown here is derived from an EMBL/GenBank/DDBJ whole genome shotgun (WGS) entry which is preliminary data.</text>
</comment>
<dbReference type="SUPFAM" id="SSF53098">
    <property type="entry name" value="Ribonuclease H-like"/>
    <property type="match status" value="1"/>
</dbReference>
<dbReference type="GO" id="GO:0003676">
    <property type="term" value="F:nucleic acid binding"/>
    <property type="evidence" value="ECO:0007669"/>
    <property type="project" value="InterPro"/>
</dbReference>
<organism evidence="1 2">
    <name type="scientific">Actinocorallia herbida</name>
    <dbReference type="NCBI Taxonomy" id="58109"/>
    <lineage>
        <taxon>Bacteria</taxon>
        <taxon>Bacillati</taxon>
        <taxon>Actinomycetota</taxon>
        <taxon>Actinomycetes</taxon>
        <taxon>Streptosporangiales</taxon>
        <taxon>Thermomonosporaceae</taxon>
        <taxon>Actinocorallia</taxon>
    </lineage>
</organism>
<reference evidence="1 2" key="1">
    <citation type="submission" date="2018-11" db="EMBL/GenBank/DDBJ databases">
        <title>Sequencing the genomes of 1000 actinobacteria strains.</title>
        <authorList>
            <person name="Klenk H.-P."/>
        </authorList>
    </citation>
    <scope>NUCLEOTIDE SEQUENCE [LARGE SCALE GENOMIC DNA]</scope>
    <source>
        <strain evidence="1 2">DSM 44254</strain>
    </source>
</reference>
<accession>A0A3N1CMW0</accession>
<dbReference type="RefSeq" id="WP_123661651.1">
    <property type="nucleotide sequence ID" value="NZ_RJKE01000001.1"/>
</dbReference>
<dbReference type="OrthoDB" id="3359450at2"/>
<dbReference type="InterPro" id="IPR036397">
    <property type="entry name" value="RNaseH_sf"/>
</dbReference>
<name>A0A3N1CMW0_9ACTN</name>
<evidence type="ECO:0000313" key="2">
    <source>
        <dbReference type="Proteomes" id="UP000272400"/>
    </source>
</evidence>
<dbReference type="AlphaFoldDB" id="A0A3N1CMW0"/>
<proteinExistence type="predicted"/>
<dbReference type="Proteomes" id="UP000272400">
    <property type="component" value="Unassembled WGS sequence"/>
</dbReference>
<dbReference type="EMBL" id="RJKE01000001">
    <property type="protein sequence ID" value="ROO82647.1"/>
    <property type="molecule type" value="Genomic_DNA"/>
</dbReference>
<protein>
    <submittedName>
        <fullName evidence="1">Uncharacterized protein</fullName>
    </submittedName>
</protein>
<dbReference type="Gene3D" id="3.30.420.10">
    <property type="entry name" value="Ribonuclease H-like superfamily/Ribonuclease H"/>
    <property type="match status" value="1"/>
</dbReference>
<dbReference type="InterPro" id="IPR012337">
    <property type="entry name" value="RNaseH-like_sf"/>
</dbReference>
<sequence>MSTSLPRVVGIDLSLTGTGLALPDGTLHTITTGPGDHIWDQHSRLAYIVEQVIELAEAGTYPGLVLAVVEGPSYSSKGAGTWDRAGLWWLAIDRLIENAVPLAIVPPSNLKLYGHGKGTANKADMRMALYQRTGADVRDDNRVDAAWLRLMGLDKLGHPQVDMPKNHRQALDKVTWPTRLEAS</sequence>